<evidence type="ECO:0000256" key="1">
    <source>
        <dbReference type="SAM" id="MobiDB-lite"/>
    </source>
</evidence>
<evidence type="ECO:0008006" key="4">
    <source>
        <dbReference type="Google" id="ProtNLM"/>
    </source>
</evidence>
<protein>
    <recommendedName>
        <fullName evidence="4">Lipoprotein</fullName>
    </recommendedName>
</protein>
<accession>A0A2H1JRG2</accession>
<gene>
    <name evidence="2" type="ORF">BI49514_02276</name>
</gene>
<feature type="region of interest" description="Disordered" evidence="1">
    <location>
        <begin position="1"/>
        <end position="45"/>
    </location>
</feature>
<organism evidence="2 3">
    <name type="scientific">Brevibacterium iodinum ATCC 49514</name>
    <dbReference type="NCBI Taxonomy" id="1255616"/>
    <lineage>
        <taxon>Bacteria</taxon>
        <taxon>Bacillati</taxon>
        <taxon>Actinomycetota</taxon>
        <taxon>Actinomycetes</taxon>
        <taxon>Micrococcales</taxon>
        <taxon>Brevibacteriaceae</taxon>
        <taxon>Brevibacterium</taxon>
    </lineage>
</organism>
<dbReference type="EMBL" id="FXYX01000016">
    <property type="protein sequence ID" value="SMX90031.1"/>
    <property type="molecule type" value="Genomic_DNA"/>
</dbReference>
<evidence type="ECO:0000313" key="2">
    <source>
        <dbReference type="EMBL" id="SMX90031.1"/>
    </source>
</evidence>
<evidence type="ECO:0000313" key="3">
    <source>
        <dbReference type="Proteomes" id="UP000234382"/>
    </source>
</evidence>
<dbReference type="Proteomes" id="UP000234382">
    <property type="component" value="Unassembled WGS sequence"/>
</dbReference>
<reference evidence="3" key="1">
    <citation type="submission" date="2017-03" db="EMBL/GenBank/DDBJ databases">
        <authorList>
            <person name="Monnet C."/>
        </authorList>
    </citation>
    <scope>NUCLEOTIDE SEQUENCE [LARGE SCALE GENOMIC DNA]</scope>
    <source>
        <strain evidence="3">ATCC 49514</strain>
    </source>
</reference>
<dbReference type="AlphaFoldDB" id="A0A2H1JRG2"/>
<sequence>MRPVIGRTASDSSTWGILAGKKPVSGSSDSGRPASGNPASGRPASVRRAAAAGTLALTVLLSGCSVFQIRTEDKSAGPVRIGVQETAGPEPTGKPTEAGIPAGMTKTSVTFGSSCPVELSFAIGDDWRDSTGSTEQFHVFNHGEDTTHGDTILVNCTDEYGDSAQEVVDQKRRYNFSEQDSQVLAEQTGSLAAGEFWSYQGELGPTEILAINNEPTYAFGVQTGYKINGRLVNLSIEMRTPTTNTEVAEDFKKMLPTVTIDGEKVPSPSFH</sequence>
<name>A0A2H1JRG2_9MICO</name>
<proteinExistence type="predicted"/>
<dbReference type="RefSeq" id="WP_244195254.1">
    <property type="nucleotide sequence ID" value="NZ_FXYX01000016.1"/>
</dbReference>
<keyword evidence="3" id="KW-1185">Reference proteome</keyword>